<dbReference type="Gramene" id="PNT62632">
    <property type="protein sequence ID" value="PNT62632"/>
    <property type="gene ID" value="BRADI_4g06139v3"/>
</dbReference>
<reference evidence="1 2" key="1">
    <citation type="journal article" date="2010" name="Nature">
        <title>Genome sequencing and analysis of the model grass Brachypodium distachyon.</title>
        <authorList>
            <consortium name="International Brachypodium Initiative"/>
        </authorList>
    </citation>
    <scope>NUCLEOTIDE SEQUENCE [LARGE SCALE GENOMIC DNA]</scope>
    <source>
        <strain evidence="1 2">Bd21</strain>
    </source>
</reference>
<evidence type="ECO:0000313" key="2">
    <source>
        <dbReference type="EnsemblPlants" id="PNT62632"/>
    </source>
</evidence>
<reference evidence="1" key="2">
    <citation type="submission" date="2017-06" db="EMBL/GenBank/DDBJ databases">
        <title>WGS assembly of Brachypodium distachyon.</title>
        <authorList>
            <consortium name="The International Brachypodium Initiative"/>
            <person name="Lucas S."/>
            <person name="Harmon-Smith M."/>
            <person name="Lail K."/>
            <person name="Tice H."/>
            <person name="Grimwood J."/>
            <person name="Bruce D."/>
            <person name="Barry K."/>
            <person name="Shu S."/>
            <person name="Lindquist E."/>
            <person name="Wang M."/>
            <person name="Pitluck S."/>
            <person name="Vogel J.P."/>
            <person name="Garvin D.F."/>
            <person name="Mockler T.C."/>
            <person name="Schmutz J."/>
            <person name="Rokhsar D."/>
            <person name="Bevan M.W."/>
        </authorList>
    </citation>
    <scope>NUCLEOTIDE SEQUENCE</scope>
    <source>
        <strain evidence="1">Bd21</strain>
    </source>
</reference>
<evidence type="ECO:0000313" key="3">
    <source>
        <dbReference type="Proteomes" id="UP000008810"/>
    </source>
</evidence>
<proteinExistence type="predicted"/>
<dbReference type="InParanoid" id="A0A2K2CKS7"/>
<dbReference type="EMBL" id="CM000883">
    <property type="protein sequence ID" value="PNT62632.1"/>
    <property type="molecule type" value="Genomic_DNA"/>
</dbReference>
<organism evidence="1">
    <name type="scientific">Brachypodium distachyon</name>
    <name type="common">Purple false brome</name>
    <name type="synonym">Trachynia distachya</name>
    <dbReference type="NCBI Taxonomy" id="15368"/>
    <lineage>
        <taxon>Eukaryota</taxon>
        <taxon>Viridiplantae</taxon>
        <taxon>Streptophyta</taxon>
        <taxon>Embryophyta</taxon>
        <taxon>Tracheophyta</taxon>
        <taxon>Spermatophyta</taxon>
        <taxon>Magnoliopsida</taxon>
        <taxon>Liliopsida</taxon>
        <taxon>Poales</taxon>
        <taxon>Poaceae</taxon>
        <taxon>BOP clade</taxon>
        <taxon>Pooideae</taxon>
        <taxon>Stipodae</taxon>
        <taxon>Brachypodieae</taxon>
        <taxon>Brachypodium</taxon>
    </lineage>
</organism>
<reference evidence="2" key="3">
    <citation type="submission" date="2018-08" db="UniProtKB">
        <authorList>
            <consortium name="EnsemblPlants"/>
        </authorList>
    </citation>
    <scope>IDENTIFICATION</scope>
    <source>
        <strain evidence="2">cv. Bd21</strain>
    </source>
</reference>
<dbReference type="Proteomes" id="UP000008810">
    <property type="component" value="Chromosome 4"/>
</dbReference>
<keyword evidence="3" id="KW-1185">Reference proteome</keyword>
<dbReference type="OrthoDB" id="682493at2759"/>
<protein>
    <submittedName>
        <fullName evidence="1 2">Uncharacterized protein</fullName>
    </submittedName>
</protein>
<dbReference type="AlphaFoldDB" id="A0A2K2CKS7"/>
<gene>
    <name evidence="1" type="ORF">BRADI_4g06139v3</name>
</gene>
<sequence length="139" mass="15363">MDFEPPSFDLDIYSVPSFAASGDCSKKTSPQDLMAPGSPAATKLSMKGNMVDLIMRTEDVDCAESKFAPSPWSEGYIHPKPDGDIMVSLMEWCADAPPQYLKMPWVTNEFPRYISMPGSAKQNQLIRDDVLTSNCATFL</sequence>
<dbReference type="EnsemblPlants" id="PNT62632">
    <property type="protein sequence ID" value="PNT62632"/>
    <property type="gene ID" value="BRADI_4g06139v3"/>
</dbReference>
<evidence type="ECO:0000313" key="1">
    <source>
        <dbReference type="EMBL" id="PNT62632.1"/>
    </source>
</evidence>
<name>A0A2K2CKS7_BRADI</name>
<accession>A0A2K2CKS7</accession>